<dbReference type="EMBL" id="KV878205">
    <property type="protein sequence ID" value="OJI81938.1"/>
    <property type="molecule type" value="Genomic_DNA"/>
</dbReference>
<keyword evidence="4" id="KW-1185">Reference proteome</keyword>
<keyword evidence="2" id="KW-0812">Transmembrane</keyword>
<reference evidence="4" key="1">
    <citation type="journal article" date="2017" name="Genome Biol.">
        <title>Comparative genomics reveals high biological diversity and specific adaptations in the industrially and medically important fungal genus Aspergillus.</title>
        <authorList>
            <person name="de Vries R.P."/>
            <person name="Riley R."/>
            <person name="Wiebenga A."/>
            <person name="Aguilar-Osorio G."/>
            <person name="Amillis S."/>
            <person name="Uchima C.A."/>
            <person name="Anderluh G."/>
            <person name="Asadollahi M."/>
            <person name="Askin M."/>
            <person name="Barry K."/>
            <person name="Battaglia E."/>
            <person name="Bayram O."/>
            <person name="Benocci T."/>
            <person name="Braus-Stromeyer S.A."/>
            <person name="Caldana C."/>
            <person name="Canovas D."/>
            <person name="Cerqueira G.C."/>
            <person name="Chen F."/>
            <person name="Chen W."/>
            <person name="Choi C."/>
            <person name="Clum A."/>
            <person name="Dos Santos R.A."/>
            <person name="Damasio A.R."/>
            <person name="Diallinas G."/>
            <person name="Emri T."/>
            <person name="Fekete E."/>
            <person name="Flipphi M."/>
            <person name="Freyberg S."/>
            <person name="Gallo A."/>
            <person name="Gournas C."/>
            <person name="Habgood R."/>
            <person name="Hainaut M."/>
            <person name="Harispe M.L."/>
            <person name="Henrissat B."/>
            <person name="Hilden K.S."/>
            <person name="Hope R."/>
            <person name="Hossain A."/>
            <person name="Karabika E."/>
            <person name="Karaffa L."/>
            <person name="Karanyi Z."/>
            <person name="Krasevec N."/>
            <person name="Kuo A."/>
            <person name="Kusch H."/>
            <person name="LaButti K."/>
            <person name="Lagendijk E.L."/>
            <person name="Lapidus A."/>
            <person name="Levasseur A."/>
            <person name="Lindquist E."/>
            <person name="Lipzen A."/>
            <person name="Logrieco A.F."/>
            <person name="MacCabe A."/>
            <person name="Maekelae M.R."/>
            <person name="Malavazi I."/>
            <person name="Melin P."/>
            <person name="Meyer V."/>
            <person name="Mielnichuk N."/>
            <person name="Miskei M."/>
            <person name="Molnar A.P."/>
            <person name="Mule G."/>
            <person name="Ngan C.Y."/>
            <person name="Orejas M."/>
            <person name="Orosz E."/>
            <person name="Ouedraogo J.P."/>
            <person name="Overkamp K.M."/>
            <person name="Park H.-S."/>
            <person name="Perrone G."/>
            <person name="Piumi F."/>
            <person name="Punt P.J."/>
            <person name="Ram A.F."/>
            <person name="Ramon A."/>
            <person name="Rauscher S."/>
            <person name="Record E."/>
            <person name="Riano-Pachon D.M."/>
            <person name="Robert V."/>
            <person name="Roehrig J."/>
            <person name="Ruller R."/>
            <person name="Salamov A."/>
            <person name="Salih N.S."/>
            <person name="Samson R.A."/>
            <person name="Sandor E."/>
            <person name="Sanguinetti M."/>
            <person name="Schuetze T."/>
            <person name="Sepcic K."/>
            <person name="Shelest E."/>
            <person name="Sherlock G."/>
            <person name="Sophianopoulou V."/>
            <person name="Squina F.M."/>
            <person name="Sun H."/>
            <person name="Susca A."/>
            <person name="Todd R.B."/>
            <person name="Tsang A."/>
            <person name="Unkles S.E."/>
            <person name="van de Wiele N."/>
            <person name="van Rossen-Uffink D."/>
            <person name="Oliveira J.V."/>
            <person name="Vesth T.C."/>
            <person name="Visser J."/>
            <person name="Yu J.-H."/>
            <person name="Zhou M."/>
            <person name="Andersen M.R."/>
            <person name="Archer D.B."/>
            <person name="Baker S.E."/>
            <person name="Benoit I."/>
            <person name="Brakhage A.A."/>
            <person name="Braus G.H."/>
            <person name="Fischer R."/>
            <person name="Frisvad J.C."/>
            <person name="Goldman G.H."/>
            <person name="Houbraken J."/>
            <person name="Oakley B."/>
            <person name="Pocsi I."/>
            <person name="Scazzocchio C."/>
            <person name="Seiboth B."/>
            <person name="vanKuyk P.A."/>
            <person name="Wortman J."/>
            <person name="Dyer P.S."/>
            <person name="Grigoriev I.V."/>
        </authorList>
    </citation>
    <scope>NUCLEOTIDE SEQUENCE [LARGE SCALE GENOMIC DNA]</scope>
    <source>
        <strain evidence="4">CBS 134.48</strain>
    </source>
</reference>
<evidence type="ECO:0000256" key="2">
    <source>
        <dbReference type="SAM" id="Phobius"/>
    </source>
</evidence>
<evidence type="ECO:0000256" key="1">
    <source>
        <dbReference type="SAM" id="MobiDB-lite"/>
    </source>
</evidence>
<feature type="region of interest" description="Disordered" evidence="1">
    <location>
        <begin position="17"/>
        <end position="37"/>
    </location>
</feature>
<accession>A0A1L9MY42</accession>
<feature type="transmembrane region" description="Helical" evidence="2">
    <location>
        <begin position="167"/>
        <end position="184"/>
    </location>
</feature>
<dbReference type="PANTHER" id="PTHR42083">
    <property type="entry name" value="MARVEL DOMAIN-CONTAINING PROTEIN"/>
    <property type="match status" value="1"/>
</dbReference>
<keyword evidence="2" id="KW-1133">Transmembrane helix</keyword>
<organism evidence="3 4">
    <name type="scientific">Aspergillus tubingensis (strain CBS 134.48)</name>
    <dbReference type="NCBI Taxonomy" id="767770"/>
    <lineage>
        <taxon>Eukaryota</taxon>
        <taxon>Fungi</taxon>
        <taxon>Dikarya</taxon>
        <taxon>Ascomycota</taxon>
        <taxon>Pezizomycotina</taxon>
        <taxon>Eurotiomycetes</taxon>
        <taxon>Eurotiomycetidae</taxon>
        <taxon>Eurotiales</taxon>
        <taxon>Aspergillaceae</taxon>
        <taxon>Aspergillus</taxon>
        <taxon>Aspergillus subgen. Circumdati</taxon>
    </lineage>
</organism>
<feature type="transmembrane region" description="Helical" evidence="2">
    <location>
        <begin position="53"/>
        <end position="72"/>
    </location>
</feature>
<dbReference type="OMA" id="CIRFLQF"/>
<keyword evidence="2" id="KW-0472">Membrane</keyword>
<sequence length="208" mass="24251">MYLLAFRLIRRIFSKSKQSKNQNQDPSGINLDYPPPPTSNIPRRPRLKHYTELFLHILQAVFGLTTIILYGIDIHHAHEKSQSADARWVYAIVTGMMGCGTALFYLVMMHWVLKTRTPLAMRERWNLPLFVWEAVLCVFWLTLFGIFGKLYIGDYEDSSMVTRMRRAVWVDLVDLVLWVGTALWKGMRWWRGQRGVFGVDGVEEKEGV</sequence>
<proteinExistence type="predicted"/>
<evidence type="ECO:0000313" key="4">
    <source>
        <dbReference type="Proteomes" id="UP000184304"/>
    </source>
</evidence>
<dbReference type="PANTHER" id="PTHR42083:SF1">
    <property type="entry name" value="MARVEL DOMAIN-CONTAINING PROTEIN"/>
    <property type="match status" value="1"/>
</dbReference>
<name>A0A1L9MY42_ASPTC</name>
<protein>
    <recommendedName>
        <fullName evidence="5">MARVEL domain-containing protein</fullName>
    </recommendedName>
</protein>
<feature type="transmembrane region" description="Helical" evidence="2">
    <location>
        <begin position="88"/>
        <end position="113"/>
    </location>
</feature>
<feature type="transmembrane region" description="Helical" evidence="2">
    <location>
        <begin position="125"/>
        <end position="147"/>
    </location>
</feature>
<dbReference type="VEuPathDB" id="FungiDB:ASPTUDRAFT_192236"/>
<dbReference type="OrthoDB" id="5363290at2759"/>
<dbReference type="Proteomes" id="UP000184304">
    <property type="component" value="Unassembled WGS sequence"/>
</dbReference>
<gene>
    <name evidence="3" type="ORF">ASPTUDRAFT_192236</name>
</gene>
<evidence type="ECO:0008006" key="5">
    <source>
        <dbReference type="Google" id="ProtNLM"/>
    </source>
</evidence>
<dbReference type="AlphaFoldDB" id="A0A1L9MY42"/>
<evidence type="ECO:0000313" key="3">
    <source>
        <dbReference type="EMBL" id="OJI81938.1"/>
    </source>
</evidence>